<comment type="caution">
    <text evidence="2">The sequence shown here is derived from an EMBL/GenBank/DDBJ whole genome shotgun (WGS) entry which is preliminary data.</text>
</comment>
<accession>A0A8X6QY07</accession>
<keyword evidence="3" id="KW-1185">Reference proteome</keyword>
<feature type="compositionally biased region" description="Basic and acidic residues" evidence="1">
    <location>
        <begin position="39"/>
        <end position="48"/>
    </location>
</feature>
<gene>
    <name evidence="2" type="ORF">NPIL_80541</name>
</gene>
<evidence type="ECO:0000313" key="2">
    <source>
        <dbReference type="EMBL" id="GFU55825.1"/>
    </source>
</evidence>
<protein>
    <submittedName>
        <fullName evidence="2">Uncharacterized protein</fullName>
    </submittedName>
</protein>
<feature type="compositionally biased region" description="Acidic residues" evidence="1">
    <location>
        <begin position="49"/>
        <end position="65"/>
    </location>
</feature>
<name>A0A8X6QY07_NEPPI</name>
<evidence type="ECO:0000256" key="1">
    <source>
        <dbReference type="SAM" id="MobiDB-lite"/>
    </source>
</evidence>
<dbReference type="AlphaFoldDB" id="A0A8X6QY07"/>
<feature type="region of interest" description="Disordered" evidence="1">
    <location>
        <begin position="26"/>
        <end position="78"/>
    </location>
</feature>
<sequence length="184" mass="21356">MPLKKSYFTLSDKNCIAEIQTILVDDSQAENTDNEELEALDKNEGKEDSDTDTSESIEEREEDSYSEQNDTNSSAVECGDERQKQYVALRIHKNKIIFSYYWKKIPFATRSKSIKNNLHAYFPDVKVDFFSGNGNDAIRRRVFLKRLGKQLIEEQLQKRAESCCLPIPTNMLLKEIIPEKKYSK</sequence>
<evidence type="ECO:0000313" key="3">
    <source>
        <dbReference type="Proteomes" id="UP000887013"/>
    </source>
</evidence>
<reference evidence="2" key="1">
    <citation type="submission" date="2020-08" db="EMBL/GenBank/DDBJ databases">
        <title>Multicomponent nature underlies the extraordinary mechanical properties of spider dragline silk.</title>
        <authorList>
            <person name="Kono N."/>
            <person name="Nakamura H."/>
            <person name="Mori M."/>
            <person name="Yoshida Y."/>
            <person name="Ohtoshi R."/>
            <person name="Malay A.D."/>
            <person name="Moran D.A.P."/>
            <person name="Tomita M."/>
            <person name="Numata K."/>
            <person name="Arakawa K."/>
        </authorList>
    </citation>
    <scope>NUCLEOTIDE SEQUENCE</scope>
</reference>
<organism evidence="2 3">
    <name type="scientific">Nephila pilipes</name>
    <name type="common">Giant wood spider</name>
    <name type="synonym">Nephila maculata</name>
    <dbReference type="NCBI Taxonomy" id="299642"/>
    <lineage>
        <taxon>Eukaryota</taxon>
        <taxon>Metazoa</taxon>
        <taxon>Ecdysozoa</taxon>
        <taxon>Arthropoda</taxon>
        <taxon>Chelicerata</taxon>
        <taxon>Arachnida</taxon>
        <taxon>Araneae</taxon>
        <taxon>Araneomorphae</taxon>
        <taxon>Entelegynae</taxon>
        <taxon>Araneoidea</taxon>
        <taxon>Nephilidae</taxon>
        <taxon>Nephila</taxon>
    </lineage>
</organism>
<proteinExistence type="predicted"/>
<dbReference type="Proteomes" id="UP000887013">
    <property type="component" value="Unassembled WGS sequence"/>
</dbReference>
<dbReference type="EMBL" id="BMAW01039440">
    <property type="protein sequence ID" value="GFU55825.1"/>
    <property type="molecule type" value="Genomic_DNA"/>
</dbReference>
<feature type="compositionally biased region" description="Polar residues" evidence="1">
    <location>
        <begin position="66"/>
        <end position="75"/>
    </location>
</feature>